<dbReference type="Gene3D" id="3.90.930.12">
    <property type="entry name" value="Ribosomal protein L6, alpha-beta domain"/>
    <property type="match status" value="1"/>
</dbReference>
<feature type="domain" description="Large ribosomal subunit protein uL6 alpha-beta" evidence="5">
    <location>
        <begin position="78"/>
        <end position="150"/>
    </location>
</feature>
<dbReference type="GO" id="GO:0003735">
    <property type="term" value="F:structural constituent of ribosome"/>
    <property type="evidence" value="ECO:0007669"/>
    <property type="project" value="InterPro"/>
</dbReference>
<evidence type="ECO:0000259" key="5">
    <source>
        <dbReference type="Pfam" id="PF00347"/>
    </source>
</evidence>
<dbReference type="PANTHER" id="PTHR11655:SF14">
    <property type="entry name" value="LARGE RIBOSOMAL SUBUNIT PROTEIN UL6M"/>
    <property type="match status" value="1"/>
</dbReference>
<keyword evidence="3 4" id="KW-0687">Ribonucleoprotein</keyword>
<protein>
    <submittedName>
        <fullName evidence="6">Ribosomal protein L6</fullName>
    </submittedName>
</protein>
<dbReference type="PANTHER" id="PTHR11655">
    <property type="entry name" value="60S/50S RIBOSOMAL PROTEIN L6/L9"/>
    <property type="match status" value="1"/>
</dbReference>
<dbReference type="GeneID" id="20522720"/>
<name>A0A089PAW2_PETFA</name>
<comment type="similarity">
    <text evidence="1 4">Belongs to the universal ribosomal protein uL6 family.</text>
</comment>
<dbReference type="SUPFAM" id="SSF56053">
    <property type="entry name" value="Ribosomal protein L6"/>
    <property type="match status" value="1"/>
</dbReference>
<dbReference type="GO" id="GO:0005840">
    <property type="term" value="C:ribosome"/>
    <property type="evidence" value="ECO:0007669"/>
    <property type="project" value="UniProtKB-KW"/>
</dbReference>
<geneLocation type="mitochondrion" evidence="6"/>
<dbReference type="RefSeq" id="YP_009072530.1">
    <property type="nucleotide sequence ID" value="NC_025227.1"/>
</dbReference>
<dbReference type="InterPro" id="IPR036789">
    <property type="entry name" value="Ribosomal_uL6-like_a/b-dom_sf"/>
</dbReference>
<accession>A0A089PAW2</accession>
<dbReference type="InterPro" id="IPR000702">
    <property type="entry name" value="Ribosomal_uL6-like"/>
</dbReference>
<dbReference type="Pfam" id="PF00347">
    <property type="entry name" value="Ribosomal_L6"/>
    <property type="match status" value="1"/>
</dbReference>
<sequence>MTVPVYRLPIGVKCSSNNGKVYLSGTKGVVVFNSVSNLYRKGDMVIFLPYLTPYYSSIFRQAVQGVIFGYTVELTLKGIGYRVREESGKLLFSLGYSKPVILDIPKDVSVTFSKQSFSLTSPNLSVLQNFATTIRRYRFPDSYKGSGIIYDGEIIICKEGKKT</sequence>
<dbReference type="GO" id="GO:0006412">
    <property type="term" value="P:translation"/>
    <property type="evidence" value="ECO:0007669"/>
    <property type="project" value="InterPro"/>
</dbReference>
<keyword evidence="6" id="KW-0496">Mitochondrion</keyword>
<keyword evidence="2 4" id="KW-0689">Ribosomal protein</keyword>
<evidence type="ECO:0000256" key="3">
    <source>
        <dbReference type="ARBA" id="ARBA00023274"/>
    </source>
</evidence>
<evidence type="ECO:0000256" key="2">
    <source>
        <dbReference type="ARBA" id="ARBA00022980"/>
    </source>
</evidence>
<evidence type="ECO:0000256" key="1">
    <source>
        <dbReference type="ARBA" id="ARBA00009356"/>
    </source>
</evidence>
<dbReference type="InterPro" id="IPR019906">
    <property type="entry name" value="Ribosomal_uL6_bac-type"/>
</dbReference>
<dbReference type="InterPro" id="IPR020040">
    <property type="entry name" value="Ribosomal_uL6_a/b-dom"/>
</dbReference>
<dbReference type="EMBL" id="KJ957769">
    <property type="protein sequence ID" value="AIQ78472.1"/>
    <property type="molecule type" value="Genomic_DNA"/>
</dbReference>
<gene>
    <name evidence="6" type="primary">rpl6</name>
    <name evidence="6" type="ORF">PefaMp03</name>
</gene>
<reference evidence="6" key="1">
    <citation type="journal article" date="2014" name="J. Appl. Phycol.">
        <title>Mitochondrial phylogenomics reveals a close relationship between Petalonia fascia (Scytosiphonaceae, Phaeophyceae) and Ectocarpus siliculosus.</title>
        <authorList>
            <person name="Liu F."/>
            <person name="Pang S."/>
        </authorList>
    </citation>
    <scope>NUCLEOTIDE SEQUENCE</scope>
</reference>
<evidence type="ECO:0000256" key="4">
    <source>
        <dbReference type="RuleBase" id="RU003869"/>
    </source>
</evidence>
<dbReference type="PIRSF" id="PIRSF002162">
    <property type="entry name" value="Ribosomal_L6"/>
    <property type="match status" value="1"/>
</dbReference>
<organism evidence="6">
    <name type="scientific">Petalonia fascia</name>
    <name type="common">False kelp</name>
    <name type="synonym">Fucus fascia</name>
    <dbReference type="NCBI Taxonomy" id="2893"/>
    <lineage>
        <taxon>Eukaryota</taxon>
        <taxon>Sar</taxon>
        <taxon>Stramenopiles</taxon>
        <taxon>Ochrophyta</taxon>
        <taxon>PX clade</taxon>
        <taxon>Phaeophyceae</taxon>
        <taxon>Ectocarpales</taxon>
        <taxon>Scytosiphonaceae</taxon>
        <taxon>Petalonia</taxon>
    </lineage>
</organism>
<dbReference type="PRINTS" id="PR00059">
    <property type="entry name" value="RIBOSOMALL6"/>
</dbReference>
<dbReference type="GO" id="GO:1990904">
    <property type="term" value="C:ribonucleoprotein complex"/>
    <property type="evidence" value="ECO:0007669"/>
    <property type="project" value="UniProtKB-KW"/>
</dbReference>
<evidence type="ECO:0000313" key="6">
    <source>
        <dbReference type="EMBL" id="AIQ78472.1"/>
    </source>
</evidence>
<dbReference type="AlphaFoldDB" id="A0A089PAW2"/>
<dbReference type="GO" id="GO:0019843">
    <property type="term" value="F:rRNA binding"/>
    <property type="evidence" value="ECO:0007669"/>
    <property type="project" value="InterPro"/>
</dbReference>
<proteinExistence type="inferred from homology"/>